<reference evidence="3" key="1">
    <citation type="submission" date="2010-02" db="EMBL/GenBank/DDBJ databases">
        <title>Complete sequence of Desulfurivibrio alkaliphilus AHT2.</title>
        <authorList>
            <consortium name="US DOE Joint Genome Institute"/>
            <person name="Pitluck S."/>
            <person name="Chertkov O."/>
            <person name="Detter J.C."/>
            <person name="Han C."/>
            <person name="Tapia R."/>
            <person name="Larimer F."/>
            <person name="Land M."/>
            <person name="Hauser L."/>
            <person name="Kyrpides N."/>
            <person name="Mikhailova N."/>
            <person name="Sorokin D.Y."/>
            <person name="Muyzer G."/>
            <person name="Woyke T."/>
        </authorList>
    </citation>
    <scope>NUCLEOTIDE SEQUENCE [LARGE SCALE GENOMIC DNA]</scope>
    <source>
        <strain evidence="3">DSM 19089 / UNIQEM U267 / AHT2</strain>
    </source>
</reference>
<gene>
    <name evidence="2" type="ordered locus">DaAHT2_2078</name>
</gene>
<dbReference type="AlphaFoldDB" id="D6Z5L4"/>
<accession>D6Z5L4</accession>
<keyword evidence="1" id="KW-0472">Membrane</keyword>
<feature type="transmembrane region" description="Helical" evidence="1">
    <location>
        <begin position="104"/>
        <end position="129"/>
    </location>
</feature>
<dbReference type="KEGG" id="dak:DaAHT2_2078"/>
<dbReference type="RefSeq" id="WP_013164269.1">
    <property type="nucleotide sequence ID" value="NC_014216.1"/>
</dbReference>
<dbReference type="InParanoid" id="D6Z5L4"/>
<keyword evidence="2" id="KW-0808">Transferase</keyword>
<dbReference type="Proteomes" id="UP000001508">
    <property type="component" value="Chromosome"/>
</dbReference>
<dbReference type="HOGENOM" id="CLU_091606_2_0_7"/>
<sequence>MTGPERGPFLKRFVLPIILFSLGLNIFLVMLRINLDLPLFLDATGTMLAAVLIGPWIGGLVGLMTNVIYGIIYCTNSVPFGVVNFGIGLLTGYLVIALKGYHRWYAPLLIGCIIALFTPLMSAPIATYLFGGITAHGIDKFVVALVDSGNSMLSSAFWGRLPTSFIDKLLSAYMVYGIILIWPKLTNRHISADV</sequence>
<evidence type="ECO:0000313" key="3">
    <source>
        <dbReference type="Proteomes" id="UP000001508"/>
    </source>
</evidence>
<dbReference type="Gene3D" id="1.10.1760.20">
    <property type="match status" value="1"/>
</dbReference>
<dbReference type="GO" id="GO:0016301">
    <property type="term" value="F:kinase activity"/>
    <property type="evidence" value="ECO:0007669"/>
    <property type="project" value="UniProtKB-KW"/>
</dbReference>
<dbReference type="STRING" id="589865.DaAHT2_2078"/>
<name>D6Z5L4_DESAT</name>
<feature type="transmembrane region" description="Helical" evidence="1">
    <location>
        <begin position="12"/>
        <end position="35"/>
    </location>
</feature>
<evidence type="ECO:0000256" key="1">
    <source>
        <dbReference type="SAM" id="Phobius"/>
    </source>
</evidence>
<keyword evidence="2" id="KW-0418">Kinase</keyword>
<organism evidence="2 3">
    <name type="scientific">Desulfurivibrio alkaliphilus (strain DSM 19089 / UNIQEM U267 / AHT2)</name>
    <dbReference type="NCBI Taxonomy" id="589865"/>
    <lineage>
        <taxon>Bacteria</taxon>
        <taxon>Pseudomonadati</taxon>
        <taxon>Thermodesulfobacteriota</taxon>
        <taxon>Desulfobulbia</taxon>
        <taxon>Desulfobulbales</taxon>
        <taxon>Desulfobulbaceae</taxon>
        <taxon>Desulfurivibrio</taxon>
    </lineage>
</organism>
<evidence type="ECO:0000313" key="2">
    <source>
        <dbReference type="EMBL" id="ADH86751.1"/>
    </source>
</evidence>
<protein>
    <submittedName>
        <fullName evidence="2">Signal transduction histidine kinase, LytS</fullName>
    </submittedName>
</protein>
<dbReference type="EMBL" id="CP001940">
    <property type="protein sequence ID" value="ADH86751.1"/>
    <property type="molecule type" value="Genomic_DNA"/>
</dbReference>
<keyword evidence="1" id="KW-0812">Transmembrane</keyword>
<proteinExistence type="predicted"/>
<keyword evidence="1" id="KW-1133">Transmembrane helix</keyword>
<feature type="transmembrane region" description="Helical" evidence="1">
    <location>
        <begin position="78"/>
        <end position="98"/>
    </location>
</feature>
<dbReference type="eggNOG" id="COG3275">
    <property type="taxonomic scope" value="Bacteria"/>
</dbReference>
<dbReference type="OrthoDB" id="9766854at2"/>
<feature type="transmembrane region" description="Helical" evidence="1">
    <location>
        <begin position="47"/>
        <end position="71"/>
    </location>
</feature>
<keyword evidence="3" id="KW-1185">Reference proteome</keyword>